<keyword evidence="4" id="KW-0472">Membrane</keyword>
<feature type="domain" description="Bacterial surface antigen (D15)" evidence="6">
    <location>
        <begin position="978"/>
        <end position="1213"/>
    </location>
</feature>
<accession>A0A6C0GUP2</accession>
<reference evidence="7 8" key="1">
    <citation type="submission" date="2020-01" db="EMBL/GenBank/DDBJ databases">
        <authorList>
            <person name="Kim M.K."/>
        </authorList>
    </citation>
    <scope>NUCLEOTIDE SEQUENCE [LARGE SCALE GENOMIC DNA]</scope>
    <source>
        <strain evidence="7 8">172606-1</strain>
    </source>
</reference>
<evidence type="ECO:0000256" key="4">
    <source>
        <dbReference type="ARBA" id="ARBA00023136"/>
    </source>
</evidence>
<keyword evidence="3" id="KW-0378">Hydrolase</keyword>
<name>A0A6C0GUP2_9BACT</name>
<dbReference type="KEGG" id="rhoz:GXP67_32630"/>
<dbReference type="PANTHER" id="PTHR10161:SF14">
    <property type="entry name" value="TARTRATE-RESISTANT ACID PHOSPHATASE TYPE 5"/>
    <property type="match status" value="1"/>
</dbReference>
<gene>
    <name evidence="7" type="ORF">GXP67_32630</name>
</gene>
<keyword evidence="8" id="KW-1185">Reference proteome</keyword>
<dbReference type="GO" id="GO:0019867">
    <property type="term" value="C:outer membrane"/>
    <property type="evidence" value="ECO:0007669"/>
    <property type="project" value="InterPro"/>
</dbReference>
<comment type="subcellular location">
    <subcellularLocation>
        <location evidence="1">Membrane</location>
    </subcellularLocation>
</comment>
<dbReference type="EMBL" id="CP048222">
    <property type="protein sequence ID" value="QHT71062.1"/>
    <property type="molecule type" value="Genomic_DNA"/>
</dbReference>
<dbReference type="Pfam" id="PF01103">
    <property type="entry name" value="Omp85"/>
    <property type="match status" value="1"/>
</dbReference>
<evidence type="ECO:0000256" key="2">
    <source>
        <dbReference type="ARBA" id="ARBA00022729"/>
    </source>
</evidence>
<sequence>MPFAVAAFQNQPGDSTLTYSVFLIGDVGAPRIDKQEPTLSALQTQLQADNGNSTLIFLGDNIYPKGLPDSLHKDRSEAQRYLEEQLKITDGYNGKVIFVPGNHDWARSGRQGWQRVQGQEKFVETYLKRGNTYLPDDGCPGPVEIPLSDELVLVVIDTQWFLHPWDKPGEESDCENKTADQILVQLDDILKRNAHRKVLVTSHHPMYTYGSHGGRYTIKQHLFPLTDLKENLWIPLPIIGSIYPLYRTLLGDPQDTPNPKFRLMRKALTGLFKQHPNLIQAAGHEHSLQYITRDSLHYIVSGAGCKRSHVANGKHAQFVDTGEGFGRLNYYSNGAVWLEFYKPDENMLTGKLVYRQRLMMQPFQPQPSAEEAFQNMNLPDSIKAQASEQYKAGPFKTWILGANYRDVWEQPIQVPVFDIGAEKGGLTILQRGGGMQTKSLRLENKEGKQFTLRSIEKFAEGAIPSALKNTFAVDLVQDQISASHPYASLVVPTLADAAKVYHTNPKVVFIPNDPRLGQYQPAFANTLALFEERPAGDGSDNTSLGGSKKLYSTDKMLEKLHGDNDNAVDQIAVLRARLFDLFLADWDRHDDQWRWASFEGKNGLVFQPIPRDRDQVFFVNQGVLPRIASRKWVMPKLQGFDYRVRDVNTFMNNARYFDRSFLTEPSQQQWVAMADSLKGELTDEVIASALANWPKEIFRLTASEVEAKLKSRRDKLAQYAREYYLFLAREVDIPGSNKQEHFEVTRLDDAHTRVTVHKISKSGDREQKIYERTFNTGETREIRLYGLDGDDVFHLSGNVNKGILVRIIGGKGTDQIIDDSRVKGMSRKTKVYDTATGNKLILNSESANLTSNAADVNTYYRKAFKYNFFGPLASIEFNIDDGLFLGGGVMARTQGFRKEPYATQHTFTANYAFATASYHFRYRADITDVIGKLDLSLDVDLKQPNYVNNFFGLGNETTYTLPEDGITYYRVRFWQWIIKPQLRKKLNENANIYFGPTFQNIQVERTKGRFIDDTALNGLDGNSIFEEKYYAGVNAGIQVDKRDSKMLPTTGFVFGLEGEANKGFGKVSSNFGYISSALSLYWTFRLPARVTLATRFGGGVSLGKYEFFQAQLLGGNTNLRGFRKTRFAGESALYQNTELRIKLFSFRSYLFPAQVGIIGFNDVGRVWQDGEKSSIWHHGYGGGVYLAPLNQLVISFMYGFSKEDNLPLIRAGFLF</sequence>
<keyword evidence="2" id="KW-0732">Signal</keyword>
<dbReference type="SUPFAM" id="SSF56300">
    <property type="entry name" value="Metallo-dependent phosphatases"/>
    <property type="match status" value="1"/>
</dbReference>
<dbReference type="InterPro" id="IPR051558">
    <property type="entry name" value="Metallophosphoesterase_PAP"/>
</dbReference>
<dbReference type="PANTHER" id="PTHR10161">
    <property type="entry name" value="TARTRATE-RESISTANT ACID PHOSPHATASE TYPE 5"/>
    <property type="match status" value="1"/>
</dbReference>
<organism evidence="7 8">
    <name type="scientific">Rhodocytophaga rosea</name>
    <dbReference type="NCBI Taxonomy" id="2704465"/>
    <lineage>
        <taxon>Bacteria</taxon>
        <taxon>Pseudomonadati</taxon>
        <taxon>Bacteroidota</taxon>
        <taxon>Cytophagia</taxon>
        <taxon>Cytophagales</taxon>
        <taxon>Rhodocytophagaceae</taxon>
        <taxon>Rhodocytophaga</taxon>
    </lineage>
</organism>
<dbReference type="RefSeq" id="WP_162447005.1">
    <property type="nucleotide sequence ID" value="NZ_CP048222.1"/>
</dbReference>
<evidence type="ECO:0000256" key="3">
    <source>
        <dbReference type="ARBA" id="ARBA00022801"/>
    </source>
</evidence>
<feature type="domain" description="Calcineurin-like phosphoesterase" evidence="5">
    <location>
        <begin position="21"/>
        <end position="219"/>
    </location>
</feature>
<dbReference type="GO" id="GO:0016787">
    <property type="term" value="F:hydrolase activity"/>
    <property type="evidence" value="ECO:0007669"/>
    <property type="project" value="UniProtKB-KW"/>
</dbReference>
<evidence type="ECO:0000259" key="6">
    <source>
        <dbReference type="Pfam" id="PF01103"/>
    </source>
</evidence>
<dbReference type="InterPro" id="IPR029052">
    <property type="entry name" value="Metallo-depent_PP-like"/>
</dbReference>
<dbReference type="Proteomes" id="UP000480178">
    <property type="component" value="Chromosome"/>
</dbReference>
<evidence type="ECO:0000256" key="1">
    <source>
        <dbReference type="ARBA" id="ARBA00004370"/>
    </source>
</evidence>
<dbReference type="InterPro" id="IPR004843">
    <property type="entry name" value="Calcineurin-like_PHP"/>
</dbReference>
<dbReference type="Gene3D" id="2.40.160.50">
    <property type="entry name" value="membrane protein fhac: a member of the omp85/tpsb transporter family"/>
    <property type="match status" value="1"/>
</dbReference>
<dbReference type="Gene3D" id="3.60.21.10">
    <property type="match status" value="2"/>
</dbReference>
<dbReference type="Pfam" id="PF00149">
    <property type="entry name" value="Metallophos"/>
    <property type="match status" value="1"/>
</dbReference>
<evidence type="ECO:0000259" key="5">
    <source>
        <dbReference type="Pfam" id="PF00149"/>
    </source>
</evidence>
<proteinExistence type="predicted"/>
<dbReference type="InterPro" id="IPR000184">
    <property type="entry name" value="Bac_surfAg_D15"/>
</dbReference>
<evidence type="ECO:0000313" key="8">
    <source>
        <dbReference type="Proteomes" id="UP000480178"/>
    </source>
</evidence>
<dbReference type="AlphaFoldDB" id="A0A6C0GUP2"/>
<evidence type="ECO:0000313" key="7">
    <source>
        <dbReference type="EMBL" id="QHT71062.1"/>
    </source>
</evidence>
<protein>
    <submittedName>
        <fullName evidence="7">BamA/TamA family outer membrane protein</fullName>
    </submittedName>
</protein>